<evidence type="ECO:0000313" key="5">
    <source>
        <dbReference type="Proteomes" id="UP000049979"/>
    </source>
</evidence>
<dbReference type="Pfam" id="PF17761">
    <property type="entry name" value="DUF1016_N"/>
    <property type="match status" value="1"/>
</dbReference>
<dbReference type="EMBL" id="WNAL01000010">
    <property type="protein sequence ID" value="MTR81297.1"/>
    <property type="molecule type" value="Genomic_DNA"/>
</dbReference>
<dbReference type="GO" id="GO:0003676">
    <property type="term" value="F:nucleic acid binding"/>
    <property type="evidence" value="ECO:0007669"/>
    <property type="project" value="InterPro"/>
</dbReference>
<dbReference type="InterPro" id="IPR011856">
    <property type="entry name" value="tRNA_endonuc-like_dom_sf"/>
</dbReference>
<protein>
    <submittedName>
        <fullName evidence="4">DUF1016 family protein</fullName>
    </submittedName>
</protein>
<name>A0A0M6WWP1_9FIRM</name>
<keyword evidence="5" id="KW-1185">Reference proteome</keyword>
<dbReference type="OrthoDB" id="9801263at2"/>
<dbReference type="InterPro" id="IPR053148">
    <property type="entry name" value="PD-DEXK-like_domain"/>
</dbReference>
<reference evidence="3" key="1">
    <citation type="submission" date="2015-05" db="EMBL/GenBank/DDBJ databases">
        <authorList>
            <person name="Wang D.B."/>
            <person name="Wang M."/>
        </authorList>
    </citation>
    <scope>NUCLEOTIDE SEQUENCE [LARGE SCALE GENOMIC DNA]</scope>
    <source>
        <strain evidence="3">M72</strain>
    </source>
</reference>
<dbReference type="AlphaFoldDB" id="A0A0M6WWP1"/>
<reference evidence="4 6" key="3">
    <citation type="journal article" date="2019" name="Nat. Med.">
        <title>A library of human gut bacterial isolates paired with longitudinal multiomics data enables mechanistic microbiome research.</title>
        <authorList>
            <person name="Poyet M."/>
            <person name="Groussin M."/>
            <person name="Gibbons S.M."/>
            <person name="Avila-Pacheco J."/>
            <person name="Jiang X."/>
            <person name="Kearney S.M."/>
            <person name="Perrotta A.R."/>
            <person name="Berdy B."/>
            <person name="Zhao S."/>
            <person name="Lieberman T.D."/>
            <person name="Swanson P.K."/>
            <person name="Smith M."/>
            <person name="Roesemann S."/>
            <person name="Alexander J.E."/>
            <person name="Rich S.A."/>
            <person name="Livny J."/>
            <person name="Vlamakis H."/>
            <person name="Clish C."/>
            <person name="Bullock K."/>
            <person name="Deik A."/>
            <person name="Scott J."/>
            <person name="Pierce K.A."/>
            <person name="Xavier R.J."/>
            <person name="Alm E.J."/>
        </authorList>
    </citation>
    <scope>NUCLEOTIDE SEQUENCE [LARGE SCALE GENOMIC DNA]</scope>
    <source>
        <strain evidence="4 6">BIOML-A1</strain>
    </source>
</reference>
<dbReference type="RefSeq" id="WP_055068636.1">
    <property type="nucleotide sequence ID" value="NZ_CP173697.1"/>
</dbReference>
<organism evidence="3 5">
    <name type="scientific">Roseburia faecis</name>
    <dbReference type="NCBI Taxonomy" id="301302"/>
    <lineage>
        <taxon>Bacteria</taxon>
        <taxon>Bacillati</taxon>
        <taxon>Bacillota</taxon>
        <taxon>Clostridia</taxon>
        <taxon>Lachnospirales</taxon>
        <taxon>Lachnospiraceae</taxon>
        <taxon>Roseburia</taxon>
    </lineage>
</organism>
<feature type="domain" description="YhcG N-terminal" evidence="2">
    <location>
        <begin position="18"/>
        <end position="168"/>
    </location>
</feature>
<evidence type="ECO:0000259" key="2">
    <source>
        <dbReference type="Pfam" id="PF17761"/>
    </source>
</evidence>
<dbReference type="STRING" id="301302.ERS852420_02770"/>
<feature type="domain" description="YhcG PDDEXK nuclease" evidence="1">
    <location>
        <begin position="189"/>
        <end position="342"/>
    </location>
</feature>
<evidence type="ECO:0000313" key="4">
    <source>
        <dbReference type="EMBL" id="MTR81297.1"/>
    </source>
</evidence>
<dbReference type="EMBL" id="CVRR01000060">
    <property type="protein sequence ID" value="CRL42172.1"/>
    <property type="molecule type" value="Genomic_DNA"/>
</dbReference>
<gene>
    <name evidence="4" type="ORF">GMD30_06115</name>
    <name evidence="3" type="ORF">M72_14701</name>
</gene>
<dbReference type="InterPro" id="IPR009362">
    <property type="entry name" value="YhcG_C"/>
</dbReference>
<dbReference type="GeneID" id="99748461"/>
<evidence type="ECO:0000313" key="6">
    <source>
        <dbReference type="Proteomes" id="UP000446657"/>
    </source>
</evidence>
<sequence length="366" mass="42098">MDNMIRIDKDYVEWLKHVKKRFKNTQIKASIKVNDELLRFYWSIGKDIVNMQAESKWGGAFFETLSEDLKKMFPGAKGFSTTNLRYMKRYYNLFGEILPQLGAELPEATNLPQVGAEIYAIPWGHIKLIVDKCKDEPEKAMFFVDEVIKNNWSRAVLLNFLDTNLYERQGKAISNFQTTLPAYTGDLAQEITKDPYNFDFIALNRDYNEKELKDALTEKVMNLLIEMGKGFAFVGREYPLPIEGTEEYIDLLFYHLNLHCYVVVEVKIKEFKSRDIGQIGTYINIVDDIVKMDSDGKTIGLIICKEKNNVLAKYAVNSSNEPIAISAYELSNFLPENLATLLPSTDELESRLLLDEAVNENDNNNQ</sequence>
<dbReference type="Gene3D" id="3.40.1350.10">
    <property type="match status" value="1"/>
</dbReference>
<reference evidence="5" key="2">
    <citation type="submission" date="2015-05" db="EMBL/GenBank/DDBJ databases">
        <authorList>
            <consortium name="Pathogen Informatics"/>
        </authorList>
    </citation>
    <scope>NUCLEOTIDE SEQUENCE [LARGE SCALE GENOMIC DNA]</scope>
    <source>
        <strain evidence="5">M72</strain>
    </source>
</reference>
<evidence type="ECO:0000313" key="3">
    <source>
        <dbReference type="EMBL" id="CRL42172.1"/>
    </source>
</evidence>
<dbReference type="PANTHER" id="PTHR30547:SF5">
    <property type="entry name" value="NUCLEASE YHCG-RELATED"/>
    <property type="match status" value="1"/>
</dbReference>
<evidence type="ECO:0000259" key="1">
    <source>
        <dbReference type="Pfam" id="PF06250"/>
    </source>
</evidence>
<dbReference type="InterPro" id="IPR041527">
    <property type="entry name" value="YhcG_N"/>
</dbReference>
<dbReference type="PANTHER" id="PTHR30547">
    <property type="entry name" value="UNCHARACTERIZED PROTEIN YHCG-RELATED"/>
    <property type="match status" value="1"/>
</dbReference>
<dbReference type="Pfam" id="PF06250">
    <property type="entry name" value="YhcG_C"/>
    <property type="match status" value="1"/>
</dbReference>
<accession>A0A0M6WWP1</accession>
<proteinExistence type="predicted"/>
<dbReference type="Proteomes" id="UP000446657">
    <property type="component" value="Unassembled WGS sequence"/>
</dbReference>
<dbReference type="Proteomes" id="UP000049979">
    <property type="component" value="Unassembled WGS sequence"/>
</dbReference>